<evidence type="ECO:0000256" key="1">
    <source>
        <dbReference type="SAM" id="SignalP"/>
    </source>
</evidence>
<dbReference type="PANTHER" id="PTHR38589:SF1">
    <property type="entry name" value="BLR0621 PROTEIN"/>
    <property type="match status" value="1"/>
</dbReference>
<reference evidence="3 4" key="1">
    <citation type="submission" date="2018-11" db="EMBL/GenBank/DDBJ databases">
        <title>Complete genome sequence of Nocardioides baekrokdamisoli strain KCTC 39748.</title>
        <authorList>
            <person name="Kang S.W."/>
            <person name="Lee K.C."/>
            <person name="Kim K.K."/>
            <person name="Kim J.S."/>
            <person name="Kim D.S."/>
            <person name="Ko S.H."/>
            <person name="Yang S.H."/>
            <person name="Shin Y.K."/>
            <person name="Lee J.S."/>
        </authorList>
    </citation>
    <scope>NUCLEOTIDE SEQUENCE [LARGE SCALE GENOMIC DNA]</scope>
    <source>
        <strain evidence="3 4">KCTC 39748</strain>
    </source>
</reference>
<evidence type="ECO:0000259" key="2">
    <source>
        <dbReference type="Pfam" id="PF03734"/>
    </source>
</evidence>
<dbReference type="EMBL" id="AP019307">
    <property type="protein sequence ID" value="BBH17348.1"/>
    <property type="molecule type" value="Genomic_DNA"/>
</dbReference>
<accession>A0A3G9J138</accession>
<gene>
    <name evidence="3" type="ORF">Back2_16350</name>
</gene>
<dbReference type="Proteomes" id="UP000271573">
    <property type="component" value="Chromosome"/>
</dbReference>
<sequence length="235" mass="25369">MITSTAVVAATVVTFGSQAAGAAVAPVCGQVRAPGTTIYSNTSAKVSQVLLAHVVSGHAGWYNRFQWDPATCRWVKVGSSSAVFGSAGIIAAKNRVANDNKTPAGTFQLYGAFGVGNPGTTWPYTRLTPNLWWDGRQWAWSYNHMLASQSGCDLVNCEQLIRDTPAWGGYQYTQAVEIGYNMPVRHRYGGGSGDGIFLHYAHYFTTGCVGLANLTELTNTLRWLKQSANPRIVIN</sequence>
<organism evidence="3 4">
    <name type="scientific">Nocardioides baekrokdamisoli</name>
    <dbReference type="NCBI Taxonomy" id="1804624"/>
    <lineage>
        <taxon>Bacteria</taxon>
        <taxon>Bacillati</taxon>
        <taxon>Actinomycetota</taxon>
        <taxon>Actinomycetes</taxon>
        <taxon>Propionibacteriales</taxon>
        <taxon>Nocardioidaceae</taxon>
        <taxon>Nocardioides</taxon>
    </lineage>
</organism>
<evidence type="ECO:0000313" key="4">
    <source>
        <dbReference type="Proteomes" id="UP000271573"/>
    </source>
</evidence>
<dbReference type="AlphaFoldDB" id="A0A3G9J138"/>
<dbReference type="KEGG" id="nbe:Back2_16350"/>
<name>A0A3G9J138_9ACTN</name>
<feature type="chain" id="PRO_5017926094" description="L,D-TPase catalytic domain-containing protein" evidence="1">
    <location>
        <begin position="20"/>
        <end position="235"/>
    </location>
</feature>
<proteinExistence type="predicted"/>
<feature type="domain" description="L,D-TPase catalytic" evidence="2">
    <location>
        <begin position="85"/>
        <end position="220"/>
    </location>
</feature>
<keyword evidence="4" id="KW-1185">Reference proteome</keyword>
<dbReference type="PANTHER" id="PTHR38589">
    <property type="entry name" value="BLR0621 PROTEIN"/>
    <property type="match status" value="1"/>
</dbReference>
<dbReference type="InterPro" id="IPR005490">
    <property type="entry name" value="LD_TPept_cat_dom"/>
</dbReference>
<protein>
    <recommendedName>
        <fullName evidence="2">L,D-TPase catalytic domain-containing protein</fullName>
    </recommendedName>
</protein>
<dbReference type="GO" id="GO:0016740">
    <property type="term" value="F:transferase activity"/>
    <property type="evidence" value="ECO:0007669"/>
    <property type="project" value="InterPro"/>
</dbReference>
<evidence type="ECO:0000313" key="3">
    <source>
        <dbReference type="EMBL" id="BBH17348.1"/>
    </source>
</evidence>
<keyword evidence="1" id="KW-0732">Signal</keyword>
<dbReference type="Pfam" id="PF03734">
    <property type="entry name" value="YkuD"/>
    <property type="match status" value="1"/>
</dbReference>
<feature type="signal peptide" evidence="1">
    <location>
        <begin position="1"/>
        <end position="19"/>
    </location>
</feature>